<keyword evidence="14" id="KW-1185">Reference proteome</keyword>
<dbReference type="Pfam" id="PF08245">
    <property type="entry name" value="Mur_ligase_M"/>
    <property type="match status" value="1"/>
</dbReference>
<feature type="domain" description="Mur ligase central" evidence="11">
    <location>
        <begin position="105"/>
        <end position="272"/>
    </location>
</feature>
<dbReference type="RefSeq" id="WP_106987116.1">
    <property type="nucleotide sequence ID" value="NZ_DAWBWI010000061.1"/>
</dbReference>
<dbReference type="GO" id="GO:0071555">
    <property type="term" value="P:cell wall organization"/>
    <property type="evidence" value="ECO:0007669"/>
    <property type="project" value="UniProtKB-KW"/>
</dbReference>
<proteinExistence type="predicted"/>
<keyword evidence="4" id="KW-0067">ATP-binding</keyword>
<dbReference type="GeneID" id="77469878"/>
<dbReference type="GO" id="GO:0005524">
    <property type="term" value="F:ATP binding"/>
    <property type="evidence" value="ECO:0007669"/>
    <property type="project" value="UniProtKB-KW"/>
</dbReference>
<dbReference type="InterPro" id="IPR036615">
    <property type="entry name" value="Mur_ligase_C_dom_sf"/>
</dbReference>
<dbReference type="InterPro" id="IPR013221">
    <property type="entry name" value="Mur_ligase_cen"/>
</dbReference>
<dbReference type="PANTHER" id="PTHR43445:SF3">
    <property type="entry name" value="UDP-N-ACETYLMURAMATE--L-ALANINE LIGASE"/>
    <property type="match status" value="1"/>
</dbReference>
<dbReference type="Pfam" id="PF02875">
    <property type="entry name" value="Mur_ligase_C"/>
    <property type="match status" value="1"/>
</dbReference>
<dbReference type="AlphaFoldDB" id="A0A2T3G212"/>
<dbReference type="SUPFAM" id="SSF51984">
    <property type="entry name" value="MurCD N-terminal domain"/>
    <property type="match status" value="1"/>
</dbReference>
<evidence type="ECO:0000256" key="5">
    <source>
        <dbReference type="ARBA" id="ARBA00022960"/>
    </source>
</evidence>
<organism evidence="13 14">
    <name type="scientific">Faecalibacillus faecis</name>
    <dbReference type="NCBI Taxonomy" id="1982628"/>
    <lineage>
        <taxon>Bacteria</taxon>
        <taxon>Bacillati</taxon>
        <taxon>Bacillota</taxon>
        <taxon>Erysipelotrichia</taxon>
        <taxon>Erysipelotrichales</taxon>
        <taxon>Coprobacillaceae</taxon>
        <taxon>Faecalibacillus</taxon>
    </lineage>
</organism>
<keyword evidence="7" id="KW-0131">Cell cycle</keyword>
<keyword evidence="2" id="KW-0132">Cell division</keyword>
<accession>A0A2T3G212</accession>
<dbReference type="Gene3D" id="3.40.1190.10">
    <property type="entry name" value="Mur-like, catalytic domain"/>
    <property type="match status" value="1"/>
</dbReference>
<name>A0A2T3G212_9FIRM</name>
<evidence type="ECO:0000256" key="7">
    <source>
        <dbReference type="ARBA" id="ARBA00023306"/>
    </source>
</evidence>
<reference evidence="13" key="2">
    <citation type="journal article" date="2019" name="Int. J. Syst. Evol. Microbiol.">
        <title>Faecalibacillus intestinalis gen. nov., sp. nov. and Faecalibacillus faecis sp. nov., isolated from human faeces.</title>
        <authorList>
            <person name="Seo B."/>
            <person name="Jeon K."/>
            <person name="Baek I."/>
            <person name="Lee Y.M."/>
            <person name="Baek K."/>
            <person name="Ko G."/>
        </authorList>
    </citation>
    <scope>NUCLEOTIDE SEQUENCE</scope>
    <source>
        <strain evidence="13">SNUG30370</strain>
    </source>
</reference>
<evidence type="ECO:0000313" key="13">
    <source>
        <dbReference type="EMBL" id="PST41580.1"/>
    </source>
</evidence>
<evidence type="ECO:0000313" key="14">
    <source>
        <dbReference type="Proteomes" id="UP000241201"/>
    </source>
</evidence>
<keyword evidence="3" id="KW-0547">Nucleotide-binding</keyword>
<dbReference type="InterPro" id="IPR004101">
    <property type="entry name" value="Mur_ligase_C"/>
</dbReference>
<evidence type="ECO:0000313" key="12">
    <source>
        <dbReference type="EMBL" id="MCB8609272.1"/>
    </source>
</evidence>
<dbReference type="Gene3D" id="3.90.190.20">
    <property type="entry name" value="Mur ligase, C-terminal domain"/>
    <property type="match status" value="1"/>
</dbReference>
<evidence type="ECO:0000256" key="8">
    <source>
        <dbReference type="ARBA" id="ARBA00023316"/>
    </source>
</evidence>
<keyword evidence="8" id="KW-0961">Cell wall biogenesis/degradation</keyword>
<dbReference type="GO" id="GO:0009252">
    <property type="term" value="P:peptidoglycan biosynthetic process"/>
    <property type="evidence" value="ECO:0007669"/>
    <property type="project" value="UniProtKB-KW"/>
</dbReference>
<dbReference type="InterPro" id="IPR050061">
    <property type="entry name" value="MurCDEF_pg_biosynth"/>
</dbReference>
<dbReference type="Proteomes" id="UP000241201">
    <property type="component" value="Unassembled WGS sequence"/>
</dbReference>
<evidence type="ECO:0000259" key="11">
    <source>
        <dbReference type="Pfam" id="PF08245"/>
    </source>
</evidence>
<protein>
    <submittedName>
        <fullName evidence="12">Mur ligase domain-containing protein</fullName>
    </submittedName>
    <submittedName>
        <fullName evidence="13">UDP-N-acetylmuramate--alanine ligase</fullName>
    </submittedName>
</protein>
<dbReference type="EMBL" id="PYLP01000002">
    <property type="protein sequence ID" value="PST41580.1"/>
    <property type="molecule type" value="Genomic_DNA"/>
</dbReference>
<evidence type="ECO:0000256" key="2">
    <source>
        <dbReference type="ARBA" id="ARBA00022618"/>
    </source>
</evidence>
<feature type="domain" description="Mur ligase C-terminal" evidence="10">
    <location>
        <begin position="296"/>
        <end position="404"/>
    </location>
</feature>
<evidence type="ECO:0000256" key="6">
    <source>
        <dbReference type="ARBA" id="ARBA00022984"/>
    </source>
</evidence>
<sequence length="436" mass="50316">MYYFIGIKGSGMAPLATILYELGNEVAGSDIDKYIFIEDELRKRNIPIYSFNKDNIKDGYHVIIGNAFDESNEEVKAALENPNVKCTRYYDFLADFMEHYVSIAVAGTHGKTTTTGMAYHLFEDFDKTSVLIGDGTGHGQVGSKYFISETCEFQDHFLHYHPDYAIINNIELDHVDYFGNLERYIQSFEQFAKQVKKTVIVWGDDPNIKKIHFEKRVLRFGLGENNDVRAVNVLETPQGLSFDVYIHQELFGHFNIPLFGMHMLYNSLAIITLGYLEDMSYEYILSKLQTFKGTKRRYTVKTQGNNVFVDDYAHHPTAIKYVIEATRVRYPGKKIVAIFQPDRFSRGARFAKEFAQEMDKADYPYFCPFPENAKHEDGIDIDIYDISKNSARAKVITEDEAGVKELMQYDNCVFLFMSSKDIYKFEEMLIEAKKSI</sequence>
<dbReference type="InterPro" id="IPR000713">
    <property type="entry name" value="Mur_ligase_N"/>
</dbReference>
<dbReference type="GO" id="GO:0051301">
    <property type="term" value="P:cell division"/>
    <property type="evidence" value="ECO:0007669"/>
    <property type="project" value="UniProtKB-KW"/>
</dbReference>
<evidence type="ECO:0000259" key="9">
    <source>
        <dbReference type="Pfam" id="PF01225"/>
    </source>
</evidence>
<dbReference type="GO" id="GO:0016881">
    <property type="term" value="F:acid-amino acid ligase activity"/>
    <property type="evidence" value="ECO:0007669"/>
    <property type="project" value="InterPro"/>
</dbReference>
<evidence type="ECO:0000256" key="4">
    <source>
        <dbReference type="ARBA" id="ARBA00022840"/>
    </source>
</evidence>
<evidence type="ECO:0000256" key="3">
    <source>
        <dbReference type="ARBA" id="ARBA00022741"/>
    </source>
</evidence>
<dbReference type="GO" id="GO:0008360">
    <property type="term" value="P:regulation of cell shape"/>
    <property type="evidence" value="ECO:0007669"/>
    <property type="project" value="UniProtKB-KW"/>
</dbReference>
<dbReference type="InterPro" id="IPR036565">
    <property type="entry name" value="Mur-like_cat_sf"/>
</dbReference>
<comment type="caution">
    <text evidence="13">The sequence shown here is derived from an EMBL/GenBank/DDBJ whole genome shotgun (WGS) entry which is preliminary data.</text>
</comment>
<feature type="domain" description="Mur ligase N-terminal catalytic" evidence="9">
    <location>
        <begin position="2"/>
        <end position="100"/>
    </location>
</feature>
<dbReference type="Proteomes" id="UP001198439">
    <property type="component" value="Unassembled WGS sequence"/>
</dbReference>
<dbReference type="SUPFAM" id="SSF53623">
    <property type="entry name" value="MurD-like peptide ligases, catalytic domain"/>
    <property type="match status" value="1"/>
</dbReference>
<keyword evidence="5" id="KW-0133">Cell shape</keyword>
<dbReference type="PANTHER" id="PTHR43445">
    <property type="entry name" value="UDP-N-ACETYLMURAMATE--L-ALANINE LIGASE-RELATED"/>
    <property type="match status" value="1"/>
</dbReference>
<dbReference type="Gene3D" id="3.40.50.720">
    <property type="entry name" value="NAD(P)-binding Rossmann-like Domain"/>
    <property type="match status" value="1"/>
</dbReference>
<dbReference type="SUPFAM" id="SSF53244">
    <property type="entry name" value="MurD-like peptide ligases, peptide-binding domain"/>
    <property type="match status" value="1"/>
</dbReference>
<keyword evidence="6" id="KW-0573">Peptidoglycan synthesis</keyword>
<dbReference type="Pfam" id="PF01225">
    <property type="entry name" value="Mur_ligase"/>
    <property type="match status" value="1"/>
</dbReference>
<gene>
    <name evidence="13" type="ORF">C7U55_02000</name>
    <name evidence="12" type="ORF">LJD69_01525</name>
</gene>
<evidence type="ECO:0000259" key="10">
    <source>
        <dbReference type="Pfam" id="PF02875"/>
    </source>
</evidence>
<evidence type="ECO:0000256" key="1">
    <source>
        <dbReference type="ARBA" id="ARBA00022598"/>
    </source>
</evidence>
<reference evidence="14" key="1">
    <citation type="submission" date="2018-03" db="EMBL/GenBank/DDBJ databases">
        <title>Lachnoclostridium SNUG30370 gen.nov., sp.nov., isolated from human faeces.</title>
        <authorList>
            <person name="Seo B."/>
            <person name="Jeon K."/>
            <person name="Ko G."/>
        </authorList>
    </citation>
    <scope>NUCLEOTIDE SEQUENCE [LARGE SCALE GENOMIC DNA]</scope>
    <source>
        <strain evidence="14">SNUG30370</strain>
    </source>
</reference>
<reference evidence="12" key="3">
    <citation type="submission" date="2021-10" db="EMBL/GenBank/DDBJ databases">
        <title>Collection of gut derived symbiotic bacterial strains cultured from healthy donors.</title>
        <authorList>
            <person name="Lin H."/>
            <person name="Littmann E."/>
            <person name="Kohout C."/>
            <person name="Pamer E.G."/>
        </authorList>
    </citation>
    <scope>NUCLEOTIDE SEQUENCE</scope>
    <source>
        <strain evidence="12">DFI.4.48</strain>
    </source>
</reference>
<keyword evidence="1 13" id="KW-0436">Ligase</keyword>
<dbReference type="EMBL" id="JAJDKZ010000003">
    <property type="protein sequence ID" value="MCB8609272.1"/>
    <property type="molecule type" value="Genomic_DNA"/>
</dbReference>